<dbReference type="GO" id="GO:0043743">
    <property type="term" value="F:LPPG:FO 2-phospho-L-lactate transferase activity"/>
    <property type="evidence" value="ECO:0007669"/>
    <property type="project" value="InterPro"/>
</dbReference>
<proteinExistence type="inferred from homology"/>
<dbReference type="RefSeq" id="WP_072596289.1">
    <property type="nucleotide sequence ID" value="NZ_CP018221.1"/>
</dbReference>
<dbReference type="PANTHER" id="PTHR43007">
    <property type="entry name" value="2-PHOSPHO-L-LACTATE TRANSFERASE"/>
    <property type="match status" value="1"/>
</dbReference>
<accession>A0A1L3ZSY7</accession>
<dbReference type="NCBIfam" id="TIGR01819">
    <property type="entry name" value="F420_cofD"/>
    <property type="match status" value="1"/>
</dbReference>
<dbReference type="InterPro" id="IPR038136">
    <property type="entry name" value="CofD-like_dom_sf"/>
</dbReference>
<evidence type="ECO:0000256" key="2">
    <source>
        <dbReference type="ARBA" id="ARBA00022842"/>
    </source>
</evidence>
<dbReference type="EMBL" id="CP018221">
    <property type="protein sequence ID" value="API58735.1"/>
    <property type="molecule type" value="Genomic_DNA"/>
</dbReference>
<dbReference type="GO" id="GO:0000287">
    <property type="term" value="F:magnesium ion binding"/>
    <property type="evidence" value="ECO:0007669"/>
    <property type="project" value="InterPro"/>
</dbReference>
<dbReference type="Pfam" id="PF01933">
    <property type="entry name" value="CofD"/>
    <property type="match status" value="1"/>
</dbReference>
<sequence length="311" mass="32793">MSGRVTILTGGVGGAKLVLGLCHAIPADTVTAIVNTGDDFRHLGLSISPDIDTLLYTLSGKANAAQGWGREGESWSFMDAVRSLGGEDWFQLGDGDLALHVLRSERLRTGDPLSAIIADFAAAWGIAAPMLPMTDDVVATKVETNEGLLDFQHYFVRRRCEPVVRSIRFEGATAARPGPGVIKALSNPDCEAVLIAPSNPFLSVDPILSVPGIREALAGSRAPVIAVSPIVSGKAVKGPTAKMMTELGLDISAAAVADHYAGVIDAMLVDERDPPQDLAIPSARADTLMTTLHDRIRVARTALDLAASVRR</sequence>
<dbReference type="InterPro" id="IPR002882">
    <property type="entry name" value="CofD"/>
</dbReference>
<dbReference type="Gene3D" id="3.40.50.10680">
    <property type="entry name" value="CofD-like domains"/>
    <property type="match status" value="1"/>
</dbReference>
<dbReference type="SUPFAM" id="SSF142338">
    <property type="entry name" value="CofD-like"/>
    <property type="match status" value="1"/>
</dbReference>
<dbReference type="AlphaFoldDB" id="A0A1L3ZSY7"/>
<evidence type="ECO:0000256" key="1">
    <source>
        <dbReference type="ARBA" id="ARBA00022679"/>
    </source>
</evidence>
<dbReference type="InterPro" id="IPR010115">
    <property type="entry name" value="FbiA/CofD"/>
</dbReference>
<keyword evidence="2" id="KW-0460">Magnesium</keyword>
<organism evidence="3 4">
    <name type="scientific">Tardibacter chloracetimidivorans</name>
    <dbReference type="NCBI Taxonomy" id="1921510"/>
    <lineage>
        <taxon>Bacteria</taxon>
        <taxon>Pseudomonadati</taxon>
        <taxon>Pseudomonadota</taxon>
        <taxon>Alphaproteobacteria</taxon>
        <taxon>Sphingomonadales</taxon>
        <taxon>Sphingomonadaceae</taxon>
        <taxon>Tardibacter</taxon>
    </lineage>
</organism>
<gene>
    <name evidence="3" type="ORF">BSL82_04910</name>
</gene>
<dbReference type="OrthoDB" id="7466225at2"/>
<dbReference type="Proteomes" id="UP000182063">
    <property type="component" value="Chromosome"/>
</dbReference>
<protein>
    <submittedName>
        <fullName evidence="3">2-phospho-L-lactate transferase</fullName>
    </submittedName>
</protein>
<keyword evidence="4" id="KW-1185">Reference proteome</keyword>
<evidence type="ECO:0000313" key="3">
    <source>
        <dbReference type="EMBL" id="API58735.1"/>
    </source>
</evidence>
<dbReference type="PANTHER" id="PTHR43007:SF1">
    <property type="entry name" value="2-PHOSPHO-L-LACTATE TRANSFERASE"/>
    <property type="match status" value="1"/>
</dbReference>
<dbReference type="STRING" id="1921510.BSL82_04910"/>
<keyword evidence="1 3" id="KW-0808">Transferase</keyword>
<reference evidence="4" key="1">
    <citation type="submission" date="2016-11" db="EMBL/GenBank/DDBJ databases">
        <title>Complete Genome Sequence of alachlor-degrading Sphingomonas sp. strain JJ-A5.</title>
        <authorList>
            <person name="Lee H."/>
            <person name="Ka J.-O."/>
        </authorList>
    </citation>
    <scope>NUCLEOTIDE SEQUENCE [LARGE SCALE GENOMIC DNA]</scope>
    <source>
        <strain evidence="4">JJ-A5</strain>
    </source>
</reference>
<dbReference type="KEGG" id="sphj:BSL82_04910"/>
<name>A0A1L3ZSY7_9SPHN</name>
<dbReference type="Gene3D" id="1.10.8.240">
    <property type="entry name" value="CofD-like domain"/>
    <property type="match status" value="1"/>
</dbReference>
<dbReference type="HAMAP" id="MF_01257">
    <property type="entry name" value="CofD"/>
    <property type="match status" value="1"/>
</dbReference>
<evidence type="ECO:0000313" key="4">
    <source>
        <dbReference type="Proteomes" id="UP000182063"/>
    </source>
</evidence>
<dbReference type="CDD" id="cd07186">
    <property type="entry name" value="CofD_like"/>
    <property type="match status" value="1"/>
</dbReference>